<evidence type="ECO:0000313" key="1">
    <source>
        <dbReference type="EMBL" id="GAF73492.1"/>
    </source>
</evidence>
<protein>
    <submittedName>
        <fullName evidence="1">Uncharacterized protein</fullName>
    </submittedName>
</protein>
<accession>X0SC65</accession>
<dbReference type="AlphaFoldDB" id="X0SC65"/>
<dbReference type="EMBL" id="BARS01008068">
    <property type="protein sequence ID" value="GAF73492.1"/>
    <property type="molecule type" value="Genomic_DNA"/>
</dbReference>
<sequence length="184" mass="19763">MSYTPNVNKISTTSFNSRDAATLAAAATFQGVGEDVSQYGRIGVAITSTNATDGTLWMEVSHDNSTWSSIPRAFANTSIANPHMWNIVEKYFRVKYVNGTTEATGLAIQVQYSNNVDIFLGHQLDATLLNETEAIVTRSVLVGKTEAGDYINVPVSGAGKLQTDLPKSVFGEALVVQPTPIFQG</sequence>
<organism evidence="1">
    <name type="scientific">marine sediment metagenome</name>
    <dbReference type="NCBI Taxonomy" id="412755"/>
    <lineage>
        <taxon>unclassified sequences</taxon>
        <taxon>metagenomes</taxon>
        <taxon>ecological metagenomes</taxon>
    </lineage>
</organism>
<comment type="caution">
    <text evidence="1">The sequence shown here is derived from an EMBL/GenBank/DDBJ whole genome shotgun (WGS) entry which is preliminary data.</text>
</comment>
<gene>
    <name evidence="1" type="ORF">S01H1_15461</name>
</gene>
<feature type="non-terminal residue" evidence="1">
    <location>
        <position position="184"/>
    </location>
</feature>
<proteinExistence type="predicted"/>
<reference evidence="1" key="1">
    <citation type="journal article" date="2014" name="Front. Microbiol.">
        <title>High frequency of phylogenetically diverse reductive dehalogenase-homologous genes in deep subseafloor sedimentary metagenomes.</title>
        <authorList>
            <person name="Kawai M."/>
            <person name="Futagami T."/>
            <person name="Toyoda A."/>
            <person name="Takaki Y."/>
            <person name="Nishi S."/>
            <person name="Hori S."/>
            <person name="Arai W."/>
            <person name="Tsubouchi T."/>
            <person name="Morono Y."/>
            <person name="Uchiyama I."/>
            <person name="Ito T."/>
            <person name="Fujiyama A."/>
            <person name="Inagaki F."/>
            <person name="Takami H."/>
        </authorList>
    </citation>
    <scope>NUCLEOTIDE SEQUENCE</scope>
    <source>
        <strain evidence="1">Expedition CK06-06</strain>
    </source>
</reference>
<name>X0SC65_9ZZZZ</name>